<feature type="compositionally biased region" description="Basic residues" evidence="11">
    <location>
        <begin position="15"/>
        <end position="25"/>
    </location>
</feature>
<keyword evidence="7" id="KW-0175">Coiled coil</keyword>
<dbReference type="PANTHER" id="PTHR16501:SF16">
    <property type="entry name" value="MITOCHONDRIAL FISSION FACTOR"/>
    <property type="match status" value="1"/>
</dbReference>
<keyword evidence="5" id="KW-1000">Mitochondrion outer membrane</keyword>
<protein>
    <recommendedName>
        <fullName evidence="12">Mff-like domain-containing protein</fullName>
    </recommendedName>
</protein>
<reference evidence="13" key="1">
    <citation type="submission" date="2025-08" db="UniProtKB">
        <authorList>
            <consortium name="Ensembl"/>
        </authorList>
    </citation>
    <scope>IDENTIFICATION</scope>
</reference>
<evidence type="ECO:0000256" key="4">
    <source>
        <dbReference type="ARBA" id="ARBA00022692"/>
    </source>
</evidence>
<keyword evidence="14" id="KW-1185">Reference proteome</keyword>
<dbReference type="InterPro" id="IPR008518">
    <property type="entry name" value="Mff/Tango-11"/>
</dbReference>
<comment type="subcellular location">
    <subcellularLocation>
        <location evidence="1">Mitochondrion outer membrane</location>
        <topology evidence="1">Single-pass type IV membrane protein</topology>
    </subcellularLocation>
    <subcellularLocation>
        <location evidence="2">Peroxisome</location>
    </subcellularLocation>
</comment>
<organism evidence="13 14">
    <name type="scientific">Chrysolophus pictus</name>
    <name type="common">Golden pheasant</name>
    <name type="synonym">Phasianus pictus</name>
    <dbReference type="NCBI Taxonomy" id="9089"/>
    <lineage>
        <taxon>Eukaryota</taxon>
        <taxon>Metazoa</taxon>
        <taxon>Chordata</taxon>
        <taxon>Craniata</taxon>
        <taxon>Vertebrata</taxon>
        <taxon>Euteleostomi</taxon>
        <taxon>Archelosauria</taxon>
        <taxon>Archosauria</taxon>
        <taxon>Dinosauria</taxon>
        <taxon>Saurischia</taxon>
        <taxon>Theropoda</taxon>
        <taxon>Coelurosauria</taxon>
        <taxon>Aves</taxon>
        <taxon>Neognathae</taxon>
        <taxon>Galloanserae</taxon>
        <taxon>Galliformes</taxon>
        <taxon>Phasianidae</taxon>
        <taxon>Phasianinae</taxon>
        <taxon>Chrysolophus</taxon>
    </lineage>
</organism>
<evidence type="ECO:0000256" key="11">
    <source>
        <dbReference type="SAM" id="MobiDB-lite"/>
    </source>
</evidence>
<dbReference type="GO" id="GO:0005777">
    <property type="term" value="C:peroxisome"/>
    <property type="evidence" value="ECO:0007669"/>
    <property type="project" value="UniProtKB-SubCell"/>
</dbReference>
<evidence type="ECO:0000256" key="8">
    <source>
        <dbReference type="ARBA" id="ARBA00023128"/>
    </source>
</evidence>
<dbReference type="Proteomes" id="UP000694543">
    <property type="component" value="Unplaced"/>
</dbReference>
<dbReference type="GO" id="GO:0090141">
    <property type="term" value="P:positive regulation of mitochondrial fission"/>
    <property type="evidence" value="ECO:0007669"/>
    <property type="project" value="TreeGrafter"/>
</dbReference>
<evidence type="ECO:0000256" key="3">
    <source>
        <dbReference type="ARBA" id="ARBA00009806"/>
    </source>
</evidence>
<feature type="region of interest" description="Disordered" evidence="11">
    <location>
        <begin position="1"/>
        <end position="50"/>
    </location>
</feature>
<reference evidence="13" key="2">
    <citation type="submission" date="2025-09" db="UniProtKB">
        <authorList>
            <consortium name="Ensembl"/>
        </authorList>
    </citation>
    <scope>IDENTIFICATION</scope>
</reference>
<evidence type="ECO:0000256" key="7">
    <source>
        <dbReference type="ARBA" id="ARBA00023054"/>
    </source>
</evidence>
<dbReference type="AlphaFoldDB" id="A0A8C3L1U0"/>
<evidence type="ECO:0000256" key="9">
    <source>
        <dbReference type="ARBA" id="ARBA00023136"/>
    </source>
</evidence>
<feature type="compositionally biased region" description="Basic residues" evidence="11">
    <location>
        <begin position="259"/>
        <end position="269"/>
    </location>
</feature>
<proteinExistence type="inferred from homology"/>
<dbReference type="PANTHER" id="PTHR16501">
    <property type="entry name" value="TRANSPORT AND GOLGI ORGANIZATION PROTEIN 11"/>
    <property type="match status" value="1"/>
</dbReference>
<keyword evidence="8" id="KW-0496">Mitochondrion</keyword>
<feature type="region of interest" description="Disordered" evidence="11">
    <location>
        <begin position="83"/>
        <end position="114"/>
    </location>
</feature>
<name>A0A8C3L1U0_CHRPC</name>
<dbReference type="GO" id="GO:0005741">
    <property type="term" value="C:mitochondrial outer membrane"/>
    <property type="evidence" value="ECO:0007669"/>
    <property type="project" value="UniProtKB-SubCell"/>
</dbReference>
<evidence type="ECO:0000256" key="2">
    <source>
        <dbReference type="ARBA" id="ARBA00004275"/>
    </source>
</evidence>
<sequence>MGLSLKKFTHDKNGKKQKKKKKKSKCPLPPRSALSASGERALRWGKAPLRGEEGGLWERRAEQSRSAGTNLRLGVPSCLGHRDAAAPPVRAGRGGRSLRRAGRGGSPPLPPSSALHPLHCQCEEKRSAEVSLNCLCNLGKTNKMWQLLEQKVNAVRCDLLFTEDINRRMQVPNRLTVANSFSPVDEEPMPEGVPPSFPTHIPVRISLAASDADLRPILLDQQRNVPCTEVRVSLDSSAQHFALGELPFMHMAGRSSAQNRRRLGHHSGRSRWQSQHSSGSRRSPSDSTQLALPSPAQHHERLDTCPPPAHSAPLPLLARTGRIYSMQNIFQTMYLLGQVLFHRVQNSLRDPVPSSSQEVGAAPEEVIVAEAAAMKKELARISERLCVLEEQHKAWRKEEPLVYSMLLSACLVNTWLWLWR</sequence>
<feature type="compositionally biased region" description="Low complexity" evidence="11">
    <location>
        <begin position="270"/>
        <end position="287"/>
    </location>
</feature>
<keyword evidence="10" id="KW-0576">Peroxisome</keyword>
<evidence type="ECO:0000256" key="1">
    <source>
        <dbReference type="ARBA" id="ARBA00004200"/>
    </source>
</evidence>
<keyword evidence="4" id="KW-0812">Transmembrane</keyword>
<evidence type="ECO:0000256" key="10">
    <source>
        <dbReference type="ARBA" id="ARBA00023140"/>
    </source>
</evidence>
<feature type="region of interest" description="Disordered" evidence="11">
    <location>
        <begin position="256"/>
        <end position="309"/>
    </location>
</feature>
<keyword evidence="6" id="KW-1133">Transmembrane helix</keyword>
<dbReference type="InterPro" id="IPR039433">
    <property type="entry name" value="Mff-like_dom"/>
</dbReference>
<evidence type="ECO:0000256" key="6">
    <source>
        <dbReference type="ARBA" id="ARBA00022989"/>
    </source>
</evidence>
<accession>A0A8C3L1U0</accession>
<comment type="similarity">
    <text evidence="3">Belongs to the Tango11 family.</text>
</comment>
<evidence type="ECO:0000259" key="12">
    <source>
        <dbReference type="Pfam" id="PF05644"/>
    </source>
</evidence>
<dbReference type="Pfam" id="PF05644">
    <property type="entry name" value="Miff"/>
    <property type="match status" value="1"/>
</dbReference>
<dbReference type="GO" id="GO:0006626">
    <property type="term" value="P:protein targeting to mitochondrion"/>
    <property type="evidence" value="ECO:0007669"/>
    <property type="project" value="TreeGrafter"/>
</dbReference>
<dbReference type="Ensembl" id="ENSCPIT00010000966.1">
    <property type="protein sequence ID" value="ENSCPIP00010000823.1"/>
    <property type="gene ID" value="ENSCPIG00010000669.1"/>
</dbReference>
<evidence type="ECO:0000313" key="13">
    <source>
        <dbReference type="Ensembl" id="ENSCPIP00010000823.1"/>
    </source>
</evidence>
<keyword evidence="9" id="KW-0472">Membrane</keyword>
<evidence type="ECO:0000313" key="14">
    <source>
        <dbReference type="Proteomes" id="UP000694543"/>
    </source>
</evidence>
<feature type="domain" description="Mff-like" evidence="12">
    <location>
        <begin position="152"/>
        <end position="420"/>
    </location>
</feature>
<evidence type="ECO:0000256" key="5">
    <source>
        <dbReference type="ARBA" id="ARBA00022787"/>
    </source>
</evidence>